<protein>
    <submittedName>
        <fullName evidence="1">Uncharacterized protein</fullName>
    </submittedName>
</protein>
<keyword evidence="2" id="KW-1185">Reference proteome</keyword>
<organism evidence="1 2">
    <name type="scientific">Lysobacter arseniciresistens ZS79</name>
    <dbReference type="NCBI Taxonomy" id="913325"/>
    <lineage>
        <taxon>Bacteria</taxon>
        <taxon>Pseudomonadati</taxon>
        <taxon>Pseudomonadota</taxon>
        <taxon>Gammaproteobacteria</taxon>
        <taxon>Lysobacterales</taxon>
        <taxon>Lysobacteraceae</taxon>
        <taxon>Novilysobacter</taxon>
    </lineage>
</organism>
<dbReference type="EMBL" id="AVPT01000019">
    <property type="protein sequence ID" value="KGM55374.1"/>
    <property type="molecule type" value="Genomic_DNA"/>
</dbReference>
<evidence type="ECO:0000313" key="2">
    <source>
        <dbReference type="Proteomes" id="UP000029989"/>
    </source>
</evidence>
<accession>A0A0A0EY10</accession>
<dbReference type="STRING" id="913325.N799_07285"/>
<proteinExistence type="predicted"/>
<comment type="caution">
    <text evidence="1">The sequence shown here is derived from an EMBL/GenBank/DDBJ whole genome shotgun (WGS) entry which is preliminary data.</text>
</comment>
<dbReference type="Proteomes" id="UP000029989">
    <property type="component" value="Unassembled WGS sequence"/>
</dbReference>
<name>A0A0A0EY10_9GAMM</name>
<dbReference type="AlphaFoldDB" id="A0A0A0EY10"/>
<sequence length="102" mass="11398">MWFKVADQGEHFGAMVPRYYNVISLRGKPGRGGQFKAAAGGDLARDYARLLALPHRFDRFDLQQLRKRVIVGRVGTVLTGARQEVLAPASQYSVVRELVRIG</sequence>
<evidence type="ECO:0000313" key="1">
    <source>
        <dbReference type="EMBL" id="KGM55374.1"/>
    </source>
</evidence>
<reference evidence="1 2" key="1">
    <citation type="journal article" date="2015" name="Stand. Genomic Sci.">
        <title>Genomic information of the arsenic-resistant bacterium Lysobacter arseniciresistens type strain ZS79(T) and comparison of Lysobacter draft genomes.</title>
        <authorList>
            <person name="Liu L."/>
            <person name="Zhang S."/>
            <person name="Luo M."/>
            <person name="Wang G."/>
        </authorList>
    </citation>
    <scope>NUCLEOTIDE SEQUENCE [LARGE SCALE GENOMIC DNA]</scope>
    <source>
        <strain evidence="1 2">ZS79</strain>
    </source>
</reference>
<gene>
    <name evidence="1" type="ORF">N799_07285</name>
</gene>